<reference evidence="1 2" key="1">
    <citation type="submission" date="2019-01" db="EMBL/GenBank/DDBJ databases">
        <title>Draft genome sequences of three monokaryotic isolates of the white-rot basidiomycete fungus Dichomitus squalens.</title>
        <authorList>
            <consortium name="DOE Joint Genome Institute"/>
            <person name="Lopez S.C."/>
            <person name="Andreopoulos B."/>
            <person name="Pangilinan J."/>
            <person name="Lipzen A."/>
            <person name="Riley R."/>
            <person name="Ahrendt S."/>
            <person name="Ng V."/>
            <person name="Barry K."/>
            <person name="Daum C."/>
            <person name="Grigoriev I.V."/>
            <person name="Hilden K.S."/>
            <person name="Makela M.R."/>
            <person name="de Vries R.P."/>
        </authorList>
    </citation>
    <scope>NUCLEOTIDE SEQUENCE [LARGE SCALE GENOMIC DNA]</scope>
    <source>
        <strain evidence="1 2">CBS 464.89</strain>
    </source>
</reference>
<accession>A0A4Q9PPM1</accession>
<organism evidence="1 2">
    <name type="scientific">Dichomitus squalens</name>
    <dbReference type="NCBI Taxonomy" id="114155"/>
    <lineage>
        <taxon>Eukaryota</taxon>
        <taxon>Fungi</taxon>
        <taxon>Dikarya</taxon>
        <taxon>Basidiomycota</taxon>
        <taxon>Agaricomycotina</taxon>
        <taxon>Agaricomycetes</taxon>
        <taxon>Polyporales</taxon>
        <taxon>Polyporaceae</taxon>
        <taxon>Dichomitus</taxon>
    </lineage>
</organism>
<dbReference type="EMBL" id="ML145154">
    <property type="protein sequence ID" value="TBU56302.1"/>
    <property type="molecule type" value="Genomic_DNA"/>
</dbReference>
<keyword evidence="2" id="KW-1185">Reference proteome</keyword>
<evidence type="ECO:0000313" key="1">
    <source>
        <dbReference type="EMBL" id="TBU56302.1"/>
    </source>
</evidence>
<gene>
    <name evidence="1" type="ORF">BD310DRAFT_633840</name>
</gene>
<evidence type="ECO:0000313" key="2">
    <source>
        <dbReference type="Proteomes" id="UP000292082"/>
    </source>
</evidence>
<dbReference type="AlphaFoldDB" id="A0A4Q9PPM1"/>
<dbReference type="Proteomes" id="UP000292082">
    <property type="component" value="Unassembled WGS sequence"/>
</dbReference>
<proteinExistence type="predicted"/>
<protein>
    <submittedName>
        <fullName evidence="1">Uncharacterized protein</fullName>
    </submittedName>
</protein>
<name>A0A4Q9PPM1_9APHY</name>
<sequence length="143" mass="16380">MPKRLPTPEIDDGAKYLTVVNPYPFRPNMYLPKPRELFAQWIAACIGPSIGPRYLRAFYHKPTSPGCIIVEVDESLPSFRVLLGLHKWSEFLKNSKGHEETVSGVYYCTYGSDRDVQKNGWLRIDVEDGWFLKPTKACVCPEE</sequence>